<dbReference type="EMBL" id="VJZA01000069">
    <property type="protein sequence ID" value="TVT17960.1"/>
    <property type="molecule type" value="Genomic_DNA"/>
</dbReference>
<organism evidence="1 2">
    <name type="scientific">Amycolatopsis acidiphila</name>
    <dbReference type="NCBI Taxonomy" id="715473"/>
    <lineage>
        <taxon>Bacteria</taxon>
        <taxon>Bacillati</taxon>
        <taxon>Actinomycetota</taxon>
        <taxon>Actinomycetes</taxon>
        <taxon>Pseudonocardiales</taxon>
        <taxon>Pseudonocardiaceae</taxon>
        <taxon>Amycolatopsis</taxon>
    </lineage>
</organism>
<evidence type="ECO:0000313" key="2">
    <source>
        <dbReference type="Proteomes" id="UP000318578"/>
    </source>
</evidence>
<reference evidence="1 2" key="1">
    <citation type="submission" date="2019-07" db="EMBL/GenBank/DDBJ databases">
        <title>New species of Amycolatopsis and Streptomyces.</title>
        <authorList>
            <person name="Duangmal K."/>
            <person name="Teo W.F.A."/>
            <person name="Lipun K."/>
        </authorList>
    </citation>
    <scope>NUCLEOTIDE SEQUENCE [LARGE SCALE GENOMIC DNA]</scope>
    <source>
        <strain evidence="1 2">JCM 30562</strain>
    </source>
</reference>
<proteinExistence type="predicted"/>
<dbReference type="AlphaFoldDB" id="A0A558A130"/>
<dbReference type="RefSeq" id="WP_144643210.1">
    <property type="nucleotide sequence ID" value="NZ_BNAX01000006.1"/>
</dbReference>
<sequence>MSPQARLIPDWLREGREVITETLQYVKERPPNSPIHDERVYAVVNLCKQLVELKEDEVWLHGRPSA</sequence>
<accession>A0A558A130</accession>
<protein>
    <submittedName>
        <fullName evidence="1">Uncharacterized protein</fullName>
    </submittedName>
</protein>
<name>A0A558A130_9PSEU</name>
<evidence type="ECO:0000313" key="1">
    <source>
        <dbReference type="EMBL" id="TVT17960.1"/>
    </source>
</evidence>
<gene>
    <name evidence="1" type="ORF">FNH06_29500</name>
</gene>
<keyword evidence="2" id="KW-1185">Reference proteome</keyword>
<comment type="caution">
    <text evidence="1">The sequence shown here is derived from an EMBL/GenBank/DDBJ whole genome shotgun (WGS) entry which is preliminary data.</text>
</comment>
<dbReference type="Proteomes" id="UP000318578">
    <property type="component" value="Unassembled WGS sequence"/>
</dbReference>